<evidence type="ECO:0000313" key="2">
    <source>
        <dbReference type="EMBL" id="KAF2161639.1"/>
    </source>
</evidence>
<dbReference type="EMBL" id="ML993618">
    <property type="protein sequence ID" value="KAF2161639.1"/>
    <property type="molecule type" value="Genomic_DNA"/>
</dbReference>
<evidence type="ECO:0000313" key="3">
    <source>
        <dbReference type="Proteomes" id="UP000799537"/>
    </source>
</evidence>
<dbReference type="PANTHER" id="PTHR37332:SF1">
    <property type="entry name" value="ELMO DOMAIN-CONTAINING PROTEIN"/>
    <property type="match status" value="1"/>
</dbReference>
<feature type="compositionally biased region" description="Polar residues" evidence="1">
    <location>
        <begin position="68"/>
        <end position="80"/>
    </location>
</feature>
<organism evidence="2 3">
    <name type="scientific">Zasmidium cellare ATCC 36951</name>
    <dbReference type="NCBI Taxonomy" id="1080233"/>
    <lineage>
        <taxon>Eukaryota</taxon>
        <taxon>Fungi</taxon>
        <taxon>Dikarya</taxon>
        <taxon>Ascomycota</taxon>
        <taxon>Pezizomycotina</taxon>
        <taxon>Dothideomycetes</taxon>
        <taxon>Dothideomycetidae</taxon>
        <taxon>Mycosphaerellales</taxon>
        <taxon>Mycosphaerellaceae</taxon>
        <taxon>Zasmidium</taxon>
    </lineage>
</organism>
<dbReference type="RefSeq" id="XP_033662528.1">
    <property type="nucleotide sequence ID" value="XM_033818410.1"/>
</dbReference>
<proteinExistence type="predicted"/>
<feature type="compositionally biased region" description="Low complexity" evidence="1">
    <location>
        <begin position="17"/>
        <end position="32"/>
    </location>
</feature>
<dbReference type="GeneID" id="54571682"/>
<gene>
    <name evidence="2" type="ORF">M409DRAFT_69708</name>
</gene>
<feature type="region of interest" description="Disordered" evidence="1">
    <location>
        <begin position="17"/>
        <end position="40"/>
    </location>
</feature>
<accession>A0A6A6C7C5</accession>
<feature type="compositionally biased region" description="Basic and acidic residues" evidence="1">
    <location>
        <begin position="121"/>
        <end position="131"/>
    </location>
</feature>
<protein>
    <submittedName>
        <fullName evidence="2">Uncharacterized protein</fullName>
    </submittedName>
</protein>
<dbReference type="Proteomes" id="UP000799537">
    <property type="component" value="Unassembled WGS sequence"/>
</dbReference>
<feature type="compositionally biased region" description="Polar residues" evidence="1">
    <location>
        <begin position="219"/>
        <end position="235"/>
    </location>
</feature>
<dbReference type="OrthoDB" id="14339at2759"/>
<keyword evidence="3" id="KW-1185">Reference proteome</keyword>
<dbReference type="AlphaFoldDB" id="A0A6A6C7C5"/>
<sequence length="525" mass="55921">MPSFAGTTTVFGRFKRNASAGSGANNNVGPSVTWTSHHAHNHHRRDSSILSLQTSLADIGTNVKRSVSLRSHRTNLSSGGSSLGKHTNKSPSSGNAFLPLSSASPIEDEEGAVTGSPQRKNNHEKEKDTSPLKEAPALKRKISLTAKGLSHKFKSTEALPKLDSPVYLDNVGRSRTDNPLSPFSSMLVGSGPGNVTPAMSRKPSVAPSDASSRPGGLHPQSSFSRDGSSTYSSINGAPLSHVPSAPHSVGGPLNPNTIYAQIQETSAKRMATIDYVRKLHEGDIFYFSTLHYSAAGLSTMPSLYPHKLGRRATNYFILGYSLPALLDMNSNNALEYLKALSLLLAEFETYQTLAGYDASGNSVSRGRVGQMFKSGMGLSRNTKGRRSSTTTDTLSLDPRQADLLGMPIAGRIPEASSPQDTTSPVNPTGHEFAYLLTPALPFDPDFNTTLGTLCDTLIDTYAKLMDLVSSPEICSPAIGTEFSKADKAIRKILVANVVREFEDTTRAGVKGEVASLGKLVLGGLM</sequence>
<dbReference type="PANTHER" id="PTHR37332">
    <property type="entry name" value="EXPRESSED PROTEIN"/>
    <property type="match status" value="1"/>
</dbReference>
<reference evidence="2" key="1">
    <citation type="journal article" date="2020" name="Stud. Mycol.">
        <title>101 Dothideomycetes genomes: a test case for predicting lifestyles and emergence of pathogens.</title>
        <authorList>
            <person name="Haridas S."/>
            <person name="Albert R."/>
            <person name="Binder M."/>
            <person name="Bloem J."/>
            <person name="Labutti K."/>
            <person name="Salamov A."/>
            <person name="Andreopoulos B."/>
            <person name="Baker S."/>
            <person name="Barry K."/>
            <person name="Bills G."/>
            <person name="Bluhm B."/>
            <person name="Cannon C."/>
            <person name="Castanera R."/>
            <person name="Culley D."/>
            <person name="Daum C."/>
            <person name="Ezra D."/>
            <person name="Gonzalez J."/>
            <person name="Henrissat B."/>
            <person name="Kuo A."/>
            <person name="Liang C."/>
            <person name="Lipzen A."/>
            <person name="Lutzoni F."/>
            <person name="Magnuson J."/>
            <person name="Mondo S."/>
            <person name="Nolan M."/>
            <person name="Ohm R."/>
            <person name="Pangilinan J."/>
            <person name="Park H.-J."/>
            <person name="Ramirez L."/>
            <person name="Alfaro M."/>
            <person name="Sun H."/>
            <person name="Tritt A."/>
            <person name="Yoshinaga Y."/>
            <person name="Zwiers L.-H."/>
            <person name="Turgeon B."/>
            <person name="Goodwin S."/>
            <person name="Spatafora J."/>
            <person name="Crous P."/>
            <person name="Grigoriev I."/>
        </authorList>
    </citation>
    <scope>NUCLEOTIDE SEQUENCE</scope>
    <source>
        <strain evidence="2">ATCC 36951</strain>
    </source>
</reference>
<name>A0A6A6C7C5_ZASCE</name>
<feature type="region of interest" description="Disordered" evidence="1">
    <location>
        <begin position="68"/>
        <end position="139"/>
    </location>
</feature>
<feature type="region of interest" description="Disordered" evidence="1">
    <location>
        <begin position="177"/>
        <end position="237"/>
    </location>
</feature>
<evidence type="ECO:0000256" key="1">
    <source>
        <dbReference type="SAM" id="MobiDB-lite"/>
    </source>
</evidence>